<comment type="similarity">
    <text evidence="3">Belongs to the peptidase C13 family.</text>
</comment>
<feature type="domain" description="Legumain prodomain" evidence="12">
    <location>
        <begin position="330"/>
        <end position="413"/>
    </location>
</feature>
<reference evidence="13 14" key="1">
    <citation type="submission" date="2024-10" db="EMBL/GenBank/DDBJ databases">
        <authorList>
            <person name="Kim D."/>
        </authorList>
    </citation>
    <scope>NUCLEOTIDE SEQUENCE [LARGE SCALE GENOMIC DNA]</scope>
    <source>
        <strain evidence="13">Taebaek</strain>
    </source>
</reference>
<evidence type="ECO:0000256" key="4">
    <source>
        <dbReference type="ARBA" id="ARBA00012628"/>
    </source>
</evidence>
<dbReference type="Pfam" id="PF20985">
    <property type="entry name" value="Legum_prodom"/>
    <property type="match status" value="1"/>
</dbReference>
<dbReference type="FunFam" id="3.40.50.1460:FF:000006">
    <property type="entry name" value="Legumain"/>
    <property type="match status" value="1"/>
</dbReference>
<evidence type="ECO:0000256" key="2">
    <source>
        <dbReference type="ARBA" id="ARBA00005641"/>
    </source>
</evidence>
<dbReference type="CDD" id="cd21115">
    <property type="entry name" value="legumain_C"/>
    <property type="match status" value="1"/>
</dbReference>
<dbReference type="InterPro" id="IPR048501">
    <property type="entry name" value="Legum_prodom"/>
</dbReference>
<dbReference type="PRINTS" id="PR00776">
    <property type="entry name" value="HEMOGLOBNASE"/>
</dbReference>
<keyword evidence="8" id="KW-0788">Thiol protease</keyword>
<keyword evidence="6" id="KW-0732">Signal</keyword>
<evidence type="ECO:0000256" key="5">
    <source>
        <dbReference type="ARBA" id="ARBA00022670"/>
    </source>
</evidence>
<dbReference type="Pfam" id="PF01650">
    <property type="entry name" value="Peptidase_C13"/>
    <property type="match status" value="1"/>
</dbReference>
<dbReference type="InterPro" id="IPR017853">
    <property type="entry name" value="GH"/>
</dbReference>
<evidence type="ECO:0000256" key="8">
    <source>
        <dbReference type="ARBA" id="ARBA00022807"/>
    </source>
</evidence>
<comment type="similarity">
    <text evidence="2 10">Belongs to the glycosyl hydrolase 5 (cellulase A) family.</text>
</comment>
<dbReference type="GO" id="GO:0004197">
    <property type="term" value="F:cysteine-type endopeptidase activity"/>
    <property type="evidence" value="ECO:0007669"/>
    <property type="project" value="UniProtKB-EC"/>
</dbReference>
<dbReference type="Proteomes" id="UP001620645">
    <property type="component" value="Unassembled WGS sequence"/>
</dbReference>
<dbReference type="GO" id="GO:0006508">
    <property type="term" value="P:proteolysis"/>
    <property type="evidence" value="ECO:0007669"/>
    <property type="project" value="UniProtKB-KW"/>
</dbReference>
<dbReference type="GO" id="GO:0016798">
    <property type="term" value="F:hydrolase activity, acting on glycosyl bonds"/>
    <property type="evidence" value="ECO:0007669"/>
    <property type="project" value="UniProtKB-KW"/>
</dbReference>
<gene>
    <name evidence="13" type="ORF">niasHS_007818</name>
</gene>
<dbReference type="PANTHER" id="PTHR12000:SF42">
    <property type="entry name" value="LEGUMAIN"/>
    <property type="match status" value="1"/>
</dbReference>
<dbReference type="EMBL" id="JBICCN010000118">
    <property type="protein sequence ID" value="KAL3092609.1"/>
    <property type="molecule type" value="Genomic_DNA"/>
</dbReference>
<dbReference type="PANTHER" id="PTHR12000">
    <property type="entry name" value="HEMOGLOBINASE FAMILY MEMBER"/>
    <property type="match status" value="1"/>
</dbReference>
<evidence type="ECO:0000313" key="14">
    <source>
        <dbReference type="Proteomes" id="UP001620645"/>
    </source>
</evidence>
<dbReference type="Gene3D" id="3.40.50.1460">
    <property type="match status" value="1"/>
</dbReference>
<dbReference type="InterPro" id="IPR001096">
    <property type="entry name" value="Peptidase_C13"/>
</dbReference>
<proteinExistence type="inferred from homology"/>
<evidence type="ECO:0000256" key="3">
    <source>
        <dbReference type="ARBA" id="ARBA00009941"/>
    </source>
</evidence>
<name>A0ABD2JPS1_HETSC</name>
<sequence length="638" mass="72336">MGNQPLPTDEDDVNKNSTEDGNIWAVLVATSNGWENYRHQADVSAAYHTLINHGVEKKRIITMMVDDIANNTENTQPGKIFNVPHGEDVYEGVKIDYRGHEVNSQNFMAILLGDEKRTKGKPVLKSTGKDKVFVYTSGHGDFGFLIFPHSELTVKQLTRTLKTMHEKKMYAEMTLYIEACKAGSMFFETLKKEWKIYAVTASNPYKFSYATFCDPDFLDGECLGDLFSANWMRDSAKANLGKETLRVQFEIVRKKTNESHVMKYGDMTIQSENVAEFMGKKQAQKRNEHHHSANFEQHKFLTIPSRAASLLMMHKKRQNESQQDRHNIQHEERSVVEQQIKQIVHKLVQNANDSQRILTKHPKRIGNLDCHDEVVHTFGNSCFNFSDNLYALEYAYVLANLCEQSELDTERIKKHLLELVAFFTKIAKAYGSYPHMIYETYNEPLALSWTSDLVPYHKKVIAAIRTYDTKNVIILGTPNWSQDVDVAAANPITGYSNLMYTFHFYAGTHTVSGLGAKLKTAYTESLPIFVTEYGACESSGDGTIATSSMNEWWSFLDGYKISYCNWSVCNKGESCSALTTSASASNVGSSSYWTTSGKLIQAYYKEQSNGKFFLLLLIWVIKTQVSAAQVNCCTKKVK</sequence>
<evidence type="ECO:0000256" key="6">
    <source>
        <dbReference type="ARBA" id="ARBA00022729"/>
    </source>
</evidence>
<dbReference type="Gene3D" id="3.20.20.80">
    <property type="entry name" value="Glycosidases"/>
    <property type="match status" value="1"/>
</dbReference>
<dbReference type="Pfam" id="PF00150">
    <property type="entry name" value="Cellulase"/>
    <property type="match status" value="1"/>
</dbReference>
<evidence type="ECO:0000259" key="11">
    <source>
        <dbReference type="Pfam" id="PF00150"/>
    </source>
</evidence>
<evidence type="ECO:0000256" key="9">
    <source>
        <dbReference type="ARBA" id="ARBA00023295"/>
    </source>
</evidence>
<dbReference type="EC" id="3.4.22.34" evidence="4"/>
<accession>A0ABD2JPS1</accession>
<comment type="catalytic activity">
    <reaction evidence="1">
        <text>Hydrolysis of proteins and small molecule substrates at -Asn-|-Xaa- bonds.</text>
        <dbReference type="EC" id="3.4.22.34"/>
    </reaction>
</comment>
<keyword evidence="5" id="KW-0645">Protease</keyword>
<evidence type="ECO:0000256" key="1">
    <source>
        <dbReference type="ARBA" id="ARBA00000810"/>
    </source>
</evidence>
<evidence type="ECO:0000256" key="7">
    <source>
        <dbReference type="ARBA" id="ARBA00022801"/>
    </source>
</evidence>
<dbReference type="AlphaFoldDB" id="A0ABD2JPS1"/>
<protein>
    <recommendedName>
        <fullName evidence="4">legumain</fullName>
        <ecNumber evidence="4">3.4.22.34</ecNumber>
    </recommendedName>
</protein>
<comment type="caution">
    <text evidence="13">The sequence shown here is derived from an EMBL/GenBank/DDBJ whole genome shotgun (WGS) entry which is preliminary data.</text>
</comment>
<feature type="domain" description="Glycoside hydrolase family 5" evidence="11">
    <location>
        <begin position="420"/>
        <end position="572"/>
    </location>
</feature>
<keyword evidence="14" id="KW-1185">Reference proteome</keyword>
<keyword evidence="7 10" id="KW-0378">Hydrolase</keyword>
<dbReference type="SUPFAM" id="SSF51445">
    <property type="entry name" value="(Trans)glycosidases"/>
    <property type="match status" value="1"/>
</dbReference>
<evidence type="ECO:0000256" key="10">
    <source>
        <dbReference type="RuleBase" id="RU361153"/>
    </source>
</evidence>
<evidence type="ECO:0000259" key="12">
    <source>
        <dbReference type="Pfam" id="PF20985"/>
    </source>
</evidence>
<evidence type="ECO:0000313" key="13">
    <source>
        <dbReference type="EMBL" id="KAL3092609.1"/>
    </source>
</evidence>
<dbReference type="InterPro" id="IPR001547">
    <property type="entry name" value="Glyco_hydro_5"/>
</dbReference>
<keyword evidence="9 10" id="KW-0326">Glycosidase</keyword>
<organism evidence="13 14">
    <name type="scientific">Heterodera schachtii</name>
    <name type="common">Sugarbeet cyst nematode worm</name>
    <name type="synonym">Tylenchus schachtii</name>
    <dbReference type="NCBI Taxonomy" id="97005"/>
    <lineage>
        <taxon>Eukaryota</taxon>
        <taxon>Metazoa</taxon>
        <taxon>Ecdysozoa</taxon>
        <taxon>Nematoda</taxon>
        <taxon>Chromadorea</taxon>
        <taxon>Rhabditida</taxon>
        <taxon>Tylenchina</taxon>
        <taxon>Tylenchomorpha</taxon>
        <taxon>Tylenchoidea</taxon>
        <taxon>Heteroderidae</taxon>
        <taxon>Heteroderinae</taxon>
        <taxon>Heterodera</taxon>
    </lineage>
</organism>